<feature type="non-terminal residue" evidence="2">
    <location>
        <position position="70"/>
    </location>
</feature>
<keyword evidence="1" id="KW-0472">Membrane</keyword>
<keyword evidence="1" id="KW-1133">Transmembrane helix</keyword>
<accession>X1LG13</accession>
<protein>
    <submittedName>
        <fullName evidence="2">Uncharacterized protein</fullName>
    </submittedName>
</protein>
<reference evidence="2" key="1">
    <citation type="journal article" date="2014" name="Front. Microbiol.">
        <title>High frequency of phylogenetically diverse reductive dehalogenase-homologous genes in deep subseafloor sedimentary metagenomes.</title>
        <authorList>
            <person name="Kawai M."/>
            <person name="Futagami T."/>
            <person name="Toyoda A."/>
            <person name="Takaki Y."/>
            <person name="Nishi S."/>
            <person name="Hori S."/>
            <person name="Arai W."/>
            <person name="Tsubouchi T."/>
            <person name="Morono Y."/>
            <person name="Uchiyama I."/>
            <person name="Ito T."/>
            <person name="Fujiyama A."/>
            <person name="Inagaki F."/>
            <person name="Takami H."/>
        </authorList>
    </citation>
    <scope>NUCLEOTIDE SEQUENCE</scope>
    <source>
        <strain evidence="2">Expedition CK06-06</strain>
    </source>
</reference>
<evidence type="ECO:0000256" key="1">
    <source>
        <dbReference type="SAM" id="Phobius"/>
    </source>
</evidence>
<name>X1LG13_9ZZZZ</name>
<dbReference type="EMBL" id="BARU01046739">
    <property type="protein sequence ID" value="GAH93073.1"/>
    <property type="molecule type" value="Genomic_DNA"/>
</dbReference>
<organism evidence="2">
    <name type="scientific">marine sediment metagenome</name>
    <dbReference type="NCBI Taxonomy" id="412755"/>
    <lineage>
        <taxon>unclassified sequences</taxon>
        <taxon>metagenomes</taxon>
        <taxon>ecological metagenomes</taxon>
    </lineage>
</organism>
<gene>
    <name evidence="2" type="ORF">S03H2_70365</name>
</gene>
<comment type="caution">
    <text evidence="2">The sequence shown here is derived from an EMBL/GenBank/DDBJ whole genome shotgun (WGS) entry which is preliminary data.</text>
</comment>
<keyword evidence="1" id="KW-0812">Transmembrane</keyword>
<sequence length="70" mass="7857">MDAYIEQEFDTIKNKLTDLDSKLDKSTRDSSLQTFAVVGFAIFMLGIAVWVQQEMLTSVGNFFVIYGGVL</sequence>
<dbReference type="AlphaFoldDB" id="X1LG13"/>
<evidence type="ECO:0000313" key="2">
    <source>
        <dbReference type="EMBL" id="GAH93073.1"/>
    </source>
</evidence>
<feature type="transmembrane region" description="Helical" evidence="1">
    <location>
        <begin position="32"/>
        <end position="51"/>
    </location>
</feature>
<proteinExistence type="predicted"/>